<dbReference type="EMBL" id="VDEP01000236">
    <property type="protein sequence ID" value="KAA1122094.1"/>
    <property type="molecule type" value="Genomic_DNA"/>
</dbReference>
<gene>
    <name evidence="1" type="ORF">PGTUg99_027052</name>
</gene>
<reference evidence="1 2" key="1">
    <citation type="submission" date="2019-05" db="EMBL/GenBank/DDBJ databases">
        <title>Emergence of the Ug99 lineage of the wheat stem rust pathogen through somatic hybridization.</title>
        <authorList>
            <person name="Li F."/>
            <person name="Upadhyaya N.M."/>
            <person name="Sperschneider J."/>
            <person name="Matny O."/>
            <person name="Nguyen-Phuc H."/>
            <person name="Mago R."/>
            <person name="Raley C."/>
            <person name="Miller M.E."/>
            <person name="Silverstein K.A.T."/>
            <person name="Henningsen E."/>
            <person name="Hirsch C.D."/>
            <person name="Visser B."/>
            <person name="Pretorius Z.A."/>
            <person name="Steffenson B.J."/>
            <person name="Schwessinger B."/>
            <person name="Dodds P.N."/>
            <person name="Figueroa M."/>
        </authorList>
    </citation>
    <scope>NUCLEOTIDE SEQUENCE [LARGE SCALE GENOMIC DNA]</scope>
    <source>
        <strain evidence="1 2">Ug99</strain>
    </source>
</reference>
<dbReference type="Proteomes" id="UP000325313">
    <property type="component" value="Unassembled WGS sequence"/>
</dbReference>
<accession>A0A5B0RB88</accession>
<name>A0A5B0RB88_PUCGR</name>
<proteinExistence type="predicted"/>
<evidence type="ECO:0000313" key="1">
    <source>
        <dbReference type="EMBL" id="KAA1122094.1"/>
    </source>
</evidence>
<comment type="caution">
    <text evidence="1">The sequence shown here is derived from an EMBL/GenBank/DDBJ whole genome shotgun (WGS) entry which is preliminary data.</text>
</comment>
<sequence length="75" mass="8646">MARTLAPKSLIVGFQPPQTYQQRNIEHIDALAGIGDRERSWVSRHGSTPSIYLGFRIFVEARSSSKDFLRHYLRD</sequence>
<organism evidence="1 2">
    <name type="scientific">Puccinia graminis f. sp. tritici</name>
    <dbReference type="NCBI Taxonomy" id="56615"/>
    <lineage>
        <taxon>Eukaryota</taxon>
        <taxon>Fungi</taxon>
        <taxon>Dikarya</taxon>
        <taxon>Basidiomycota</taxon>
        <taxon>Pucciniomycotina</taxon>
        <taxon>Pucciniomycetes</taxon>
        <taxon>Pucciniales</taxon>
        <taxon>Pucciniaceae</taxon>
        <taxon>Puccinia</taxon>
    </lineage>
</organism>
<protein>
    <submittedName>
        <fullName evidence="1">Uncharacterized protein</fullName>
    </submittedName>
</protein>
<evidence type="ECO:0000313" key="2">
    <source>
        <dbReference type="Proteomes" id="UP000325313"/>
    </source>
</evidence>
<dbReference type="AlphaFoldDB" id="A0A5B0RB88"/>